<dbReference type="Gene3D" id="3.40.50.720">
    <property type="entry name" value="NAD(P)-binding Rossmann-like Domain"/>
    <property type="match status" value="2"/>
</dbReference>
<keyword evidence="1" id="KW-0560">Oxidoreductase</keyword>
<dbReference type="Proteomes" id="UP000643810">
    <property type="component" value="Unassembled WGS sequence"/>
</dbReference>
<dbReference type="InterPro" id="IPR036291">
    <property type="entry name" value="NAD(P)-bd_dom_sf"/>
</dbReference>
<dbReference type="PANTHER" id="PTHR43333:SF1">
    <property type="entry name" value="D-ISOMER SPECIFIC 2-HYDROXYACID DEHYDROGENASE NAD-BINDING DOMAIN-CONTAINING PROTEIN"/>
    <property type="match status" value="1"/>
</dbReference>
<sequence length="371" mass="41588">MNEIRKVVSTLWYDKDNYHTLRNVFPNAEFVYVDFYDKEKLEQEAKDADVALVLGDVPDCLLGENSLKWIACDHAGLNGSARPEVFAKNIFVTGAAGRSAPVLAEHCIYFMLQSCYHTKELLTAQEKGQWGVDGSDKWRGLYGRKVAILGMGNNGRMLADRLQALGMEIYAYDKYPVKGYDYISHKYCGLNGDTLDPILAECDFIVLTLALTDETYHMFDTEAFRKMKSNAVLINMARGGIVDTAALTQALEDGAIGGAGLDVIEEEPFPSDHPLWRMPNVYITPHMTPQVPNRAGRSIEIIRENARRFVAGEPMLNLLKPTDTFQSGNGNSGWARLTQSNLSKEEIAKIPLEKFLGKRGWTDPSEWNYLD</sequence>
<evidence type="ECO:0000259" key="3">
    <source>
        <dbReference type="Pfam" id="PF02826"/>
    </source>
</evidence>
<dbReference type="SUPFAM" id="SSF51735">
    <property type="entry name" value="NAD(P)-binding Rossmann-fold domains"/>
    <property type="match status" value="1"/>
</dbReference>
<keyword evidence="5" id="KW-1185">Reference proteome</keyword>
<dbReference type="SUPFAM" id="SSF52283">
    <property type="entry name" value="Formate/glycerate dehydrogenase catalytic domain-like"/>
    <property type="match status" value="1"/>
</dbReference>
<organism evidence="4 5">
    <name type="scientific">Roseburia lenta</name>
    <dbReference type="NCBI Taxonomy" id="2763061"/>
    <lineage>
        <taxon>Bacteria</taxon>
        <taxon>Bacillati</taxon>
        <taxon>Bacillota</taxon>
        <taxon>Clostridia</taxon>
        <taxon>Lachnospirales</taxon>
        <taxon>Lachnospiraceae</taxon>
        <taxon>Roseburia</taxon>
    </lineage>
</organism>
<proteinExistence type="predicted"/>
<evidence type="ECO:0000313" key="5">
    <source>
        <dbReference type="Proteomes" id="UP000643810"/>
    </source>
</evidence>
<dbReference type="Pfam" id="PF02826">
    <property type="entry name" value="2-Hacid_dh_C"/>
    <property type="match status" value="1"/>
</dbReference>
<reference evidence="4 5" key="1">
    <citation type="submission" date="2020-08" db="EMBL/GenBank/DDBJ databases">
        <title>Genome public.</title>
        <authorList>
            <person name="Liu C."/>
            <person name="Sun Q."/>
        </authorList>
    </citation>
    <scope>NUCLEOTIDE SEQUENCE [LARGE SCALE GENOMIC DNA]</scope>
    <source>
        <strain evidence="4 5">NSJ-9</strain>
    </source>
</reference>
<evidence type="ECO:0000256" key="2">
    <source>
        <dbReference type="ARBA" id="ARBA00023027"/>
    </source>
</evidence>
<dbReference type="InterPro" id="IPR029753">
    <property type="entry name" value="D-isomer_DH_CS"/>
</dbReference>
<gene>
    <name evidence="4" type="ORF">H8R94_11410</name>
</gene>
<dbReference type="PANTHER" id="PTHR43333">
    <property type="entry name" value="2-HACID_DH_C DOMAIN-CONTAINING PROTEIN"/>
    <property type="match status" value="1"/>
</dbReference>
<feature type="domain" description="D-isomer specific 2-hydroxyacid dehydrogenase NAD-binding" evidence="3">
    <location>
        <begin position="109"/>
        <end position="287"/>
    </location>
</feature>
<accession>A0ABR7GIT8</accession>
<name>A0ABR7GIT8_9FIRM</name>
<dbReference type="CDD" id="cd05300">
    <property type="entry name" value="2-Hacid_dh_1"/>
    <property type="match status" value="1"/>
</dbReference>
<evidence type="ECO:0000313" key="4">
    <source>
        <dbReference type="EMBL" id="MBC5687199.1"/>
    </source>
</evidence>
<protein>
    <submittedName>
        <fullName evidence="4">D-2-hydroxyacid dehydrogenase</fullName>
    </submittedName>
</protein>
<evidence type="ECO:0000256" key="1">
    <source>
        <dbReference type="ARBA" id="ARBA00023002"/>
    </source>
</evidence>
<dbReference type="InterPro" id="IPR006140">
    <property type="entry name" value="D-isomer_DH_NAD-bd"/>
</dbReference>
<keyword evidence="2" id="KW-0520">NAD</keyword>
<dbReference type="PROSITE" id="PS00671">
    <property type="entry name" value="D_2_HYDROXYACID_DH_3"/>
    <property type="match status" value="1"/>
</dbReference>
<comment type="caution">
    <text evidence="4">The sequence shown here is derived from an EMBL/GenBank/DDBJ whole genome shotgun (WGS) entry which is preliminary data.</text>
</comment>
<dbReference type="EMBL" id="JACOPG010000005">
    <property type="protein sequence ID" value="MBC5687199.1"/>
    <property type="molecule type" value="Genomic_DNA"/>
</dbReference>
<dbReference type="RefSeq" id="WP_186854703.1">
    <property type="nucleotide sequence ID" value="NZ_JACOPG010000005.1"/>
</dbReference>